<evidence type="ECO:0000256" key="7">
    <source>
        <dbReference type="SAM" id="MobiDB-lite"/>
    </source>
</evidence>
<evidence type="ECO:0000256" key="6">
    <source>
        <dbReference type="ARBA" id="ARBA00023136"/>
    </source>
</evidence>
<keyword evidence="6 8" id="KW-0472">Membrane</keyword>
<evidence type="ECO:0000256" key="2">
    <source>
        <dbReference type="ARBA" id="ARBA00006386"/>
    </source>
</evidence>
<dbReference type="InterPro" id="IPR053166">
    <property type="entry name" value="UPF0718_permease"/>
</dbReference>
<dbReference type="Pfam" id="PF03773">
    <property type="entry name" value="ArsP_1"/>
    <property type="match status" value="1"/>
</dbReference>
<feature type="transmembrane region" description="Helical" evidence="8">
    <location>
        <begin position="68"/>
        <end position="93"/>
    </location>
</feature>
<dbReference type="RefSeq" id="WP_182659451.1">
    <property type="nucleotide sequence ID" value="NZ_BAAAQG010000010.1"/>
</dbReference>
<evidence type="ECO:0000256" key="8">
    <source>
        <dbReference type="SAM" id="Phobius"/>
    </source>
</evidence>
<dbReference type="EMBL" id="BAAAQG010000010">
    <property type="protein sequence ID" value="GAA1711260.1"/>
    <property type="molecule type" value="Genomic_DNA"/>
</dbReference>
<reference evidence="9 10" key="1">
    <citation type="journal article" date="2019" name="Int. J. Syst. Evol. Microbiol.">
        <title>The Global Catalogue of Microorganisms (GCM) 10K type strain sequencing project: providing services to taxonomists for standard genome sequencing and annotation.</title>
        <authorList>
            <consortium name="The Broad Institute Genomics Platform"/>
            <consortium name="The Broad Institute Genome Sequencing Center for Infectious Disease"/>
            <person name="Wu L."/>
            <person name="Ma J."/>
        </authorList>
    </citation>
    <scope>NUCLEOTIDE SEQUENCE [LARGE SCALE GENOMIC DNA]</scope>
    <source>
        <strain evidence="9 10">JCM 16002</strain>
    </source>
</reference>
<dbReference type="Proteomes" id="UP001500383">
    <property type="component" value="Unassembled WGS sequence"/>
</dbReference>
<feature type="transmembrane region" description="Helical" evidence="8">
    <location>
        <begin position="275"/>
        <end position="292"/>
    </location>
</feature>
<evidence type="ECO:0000256" key="3">
    <source>
        <dbReference type="ARBA" id="ARBA00022475"/>
    </source>
</evidence>
<evidence type="ECO:0000256" key="5">
    <source>
        <dbReference type="ARBA" id="ARBA00022989"/>
    </source>
</evidence>
<feature type="transmembrane region" description="Helical" evidence="8">
    <location>
        <begin position="304"/>
        <end position="327"/>
    </location>
</feature>
<comment type="similarity">
    <text evidence="2">Belongs to the UPF0718 family.</text>
</comment>
<keyword evidence="4 8" id="KW-0812">Transmembrane</keyword>
<sequence>MTSLPASATGPSGPGNDAPDTDTGAREHRRLVAALALAAVSWAALWVANEWFWDAAVGWLGLDLADRAIGAVHFFLYDTIKIVLLLLGLMFLVGMLRASLDLDRARDWLEGRGLFVGLTLAIVLGVVTPFCSCSSIPLFIGFVAAGIPLSVTLTFLIASPLISEIAAIMIGEMFGWHIAAAYVGAGAAIAFVAGWALSRFRLDRWVDDVVFTTRVAVLRADGHVPSLRERVDAALGESRDILRSVWIWVVVGVGVGAVIHGWVPEDFFLRWAGPDNPLAVFVATLAGIPLYVNGAGVVPIAEALWAKGMSLGTVMAFIMSSIALSIPQAIMLRRVMRPPLLALFFAVVAAGILAIGLVFNVIA</sequence>
<feature type="transmembrane region" description="Helical" evidence="8">
    <location>
        <begin position="339"/>
        <end position="362"/>
    </location>
</feature>
<name>A0ABN2IT19_9ACTN</name>
<feature type="transmembrane region" description="Helical" evidence="8">
    <location>
        <begin position="31"/>
        <end position="48"/>
    </location>
</feature>
<keyword evidence="5 8" id="KW-1133">Transmembrane helix</keyword>
<comment type="subcellular location">
    <subcellularLocation>
        <location evidence="1">Cell membrane</location>
        <topology evidence="1">Multi-pass membrane protein</topology>
    </subcellularLocation>
</comment>
<keyword evidence="10" id="KW-1185">Reference proteome</keyword>
<gene>
    <name evidence="9" type="ORF">GCM10009831_21000</name>
</gene>
<evidence type="ECO:0000256" key="4">
    <source>
        <dbReference type="ARBA" id="ARBA00022692"/>
    </source>
</evidence>
<proteinExistence type="inferred from homology"/>
<feature type="transmembrane region" description="Helical" evidence="8">
    <location>
        <begin position="136"/>
        <end position="162"/>
    </location>
</feature>
<accession>A0ABN2IT19</accession>
<dbReference type="PANTHER" id="PTHR42775:SF2">
    <property type="entry name" value="PERMEASE"/>
    <property type="match status" value="1"/>
</dbReference>
<feature type="transmembrane region" description="Helical" evidence="8">
    <location>
        <begin position="245"/>
        <end position="263"/>
    </location>
</feature>
<comment type="caution">
    <text evidence="9">The sequence shown here is derived from an EMBL/GenBank/DDBJ whole genome shotgun (WGS) entry which is preliminary data.</text>
</comment>
<organism evidence="9 10">
    <name type="scientific">Dietzia cercidiphylli</name>
    <dbReference type="NCBI Taxonomy" id="498199"/>
    <lineage>
        <taxon>Bacteria</taxon>
        <taxon>Bacillati</taxon>
        <taxon>Actinomycetota</taxon>
        <taxon>Actinomycetes</taxon>
        <taxon>Mycobacteriales</taxon>
        <taxon>Dietziaceae</taxon>
        <taxon>Dietzia</taxon>
    </lineage>
</organism>
<evidence type="ECO:0000313" key="9">
    <source>
        <dbReference type="EMBL" id="GAA1711260.1"/>
    </source>
</evidence>
<keyword evidence="3" id="KW-1003">Cell membrane</keyword>
<evidence type="ECO:0000313" key="10">
    <source>
        <dbReference type="Proteomes" id="UP001500383"/>
    </source>
</evidence>
<feature type="transmembrane region" description="Helical" evidence="8">
    <location>
        <begin position="174"/>
        <end position="197"/>
    </location>
</feature>
<dbReference type="InterPro" id="IPR005524">
    <property type="entry name" value="DUF318"/>
</dbReference>
<feature type="region of interest" description="Disordered" evidence="7">
    <location>
        <begin position="1"/>
        <end position="23"/>
    </location>
</feature>
<feature type="compositionally biased region" description="Polar residues" evidence="7">
    <location>
        <begin position="1"/>
        <end position="10"/>
    </location>
</feature>
<feature type="transmembrane region" description="Helical" evidence="8">
    <location>
        <begin position="113"/>
        <end position="130"/>
    </location>
</feature>
<dbReference type="PANTHER" id="PTHR42775">
    <property type="entry name" value="PERMEASE RV2963-RELATED"/>
    <property type="match status" value="1"/>
</dbReference>
<evidence type="ECO:0000256" key="1">
    <source>
        <dbReference type="ARBA" id="ARBA00004651"/>
    </source>
</evidence>
<protein>
    <submittedName>
        <fullName evidence="9">Permease</fullName>
    </submittedName>
</protein>